<feature type="region of interest" description="Disordered" evidence="1">
    <location>
        <begin position="260"/>
        <end position="309"/>
    </location>
</feature>
<protein>
    <submittedName>
        <fullName evidence="2">Uncharacterized protein</fullName>
    </submittedName>
</protein>
<sequence length="429" mass="46764">MAVGNGDGAGAEAAACTVEKTEGHGEDVGSQVARQTGIVDAFPRNSVMDVSGRGAEALGDEMEARMVAIARVCQSGAPSAAAPAGAPPPTELAPELLPSAWSSLEKAVHDEIEKGGHFDMRGTVGQVWSKAKAGDKQLEADYKAVGKSYSAQREFRKKWLALKAEQLREERMTTEKHSTTDLTIGTYEPVAVVADKEKSVRAAAVYAWKCCLFFSQGKTLGGKPFVKWNDMTERYEVLYIKTQFKEKFERAWKTVKVEKEATGAGASTKRGNPDSAARPPATGKSTKRVRKDTTPDADATPGDEDAEKKELAANLAKAKQLKAKMMATSASATDLLDIVRKHTSWSWANNPVTLKEITDAQAEVERLKKASNFWTEWVLQEDFNKYAKKNVSTATWRHEFAKLDEVTAAVDNSDAAVSDLKKMNSARKR</sequence>
<accession>A0ABN9X3S6</accession>
<organism evidence="2 3">
    <name type="scientific">Prorocentrum cordatum</name>
    <dbReference type="NCBI Taxonomy" id="2364126"/>
    <lineage>
        <taxon>Eukaryota</taxon>
        <taxon>Sar</taxon>
        <taxon>Alveolata</taxon>
        <taxon>Dinophyceae</taxon>
        <taxon>Prorocentrales</taxon>
        <taxon>Prorocentraceae</taxon>
        <taxon>Prorocentrum</taxon>
    </lineage>
</organism>
<dbReference type="EMBL" id="CAUYUJ010019595">
    <property type="protein sequence ID" value="CAK0892314.1"/>
    <property type="molecule type" value="Genomic_DNA"/>
</dbReference>
<gene>
    <name evidence="2" type="ORF">PCOR1329_LOCUS72011</name>
</gene>
<proteinExistence type="predicted"/>
<dbReference type="Proteomes" id="UP001189429">
    <property type="component" value="Unassembled WGS sequence"/>
</dbReference>
<keyword evidence="3" id="KW-1185">Reference proteome</keyword>
<evidence type="ECO:0000313" key="2">
    <source>
        <dbReference type="EMBL" id="CAK0892314.1"/>
    </source>
</evidence>
<evidence type="ECO:0000256" key="1">
    <source>
        <dbReference type="SAM" id="MobiDB-lite"/>
    </source>
</evidence>
<reference evidence="2" key="1">
    <citation type="submission" date="2023-10" db="EMBL/GenBank/DDBJ databases">
        <authorList>
            <person name="Chen Y."/>
            <person name="Shah S."/>
            <person name="Dougan E. K."/>
            <person name="Thang M."/>
            <person name="Chan C."/>
        </authorList>
    </citation>
    <scope>NUCLEOTIDE SEQUENCE [LARGE SCALE GENOMIC DNA]</scope>
</reference>
<comment type="caution">
    <text evidence="2">The sequence shown here is derived from an EMBL/GenBank/DDBJ whole genome shotgun (WGS) entry which is preliminary data.</text>
</comment>
<evidence type="ECO:0000313" key="3">
    <source>
        <dbReference type="Proteomes" id="UP001189429"/>
    </source>
</evidence>
<name>A0ABN9X3S6_9DINO</name>